<feature type="transmembrane region" description="Helical" evidence="7">
    <location>
        <begin position="443"/>
        <end position="463"/>
    </location>
</feature>
<comment type="function">
    <text evidence="7">May be involved in iron transport and iron homeostasis.</text>
</comment>
<keyword evidence="10" id="KW-1185">Reference proteome</keyword>
<dbReference type="Proteomes" id="UP000001307">
    <property type="component" value="Unassembled WGS sequence"/>
</dbReference>
<keyword evidence="5 7" id="KW-1133">Transmembrane helix</keyword>
<proteinExistence type="inferred from homology"/>
<dbReference type="OrthoDB" id="648861at2759"/>
<accession>E4XZD1</accession>
<evidence type="ECO:0000313" key="9">
    <source>
        <dbReference type="EMBL" id="CBY14993.1"/>
    </source>
</evidence>
<dbReference type="EMBL" id="FN653397">
    <property type="protein sequence ID" value="CBY14993.1"/>
    <property type="molecule type" value="Genomic_DNA"/>
</dbReference>
<dbReference type="Pfam" id="PF06963">
    <property type="entry name" value="FPN1"/>
    <property type="match status" value="1"/>
</dbReference>
<evidence type="ECO:0000256" key="6">
    <source>
        <dbReference type="ARBA" id="ARBA00023136"/>
    </source>
</evidence>
<feature type="transmembrane region" description="Helical" evidence="7">
    <location>
        <begin position="71"/>
        <end position="93"/>
    </location>
</feature>
<feature type="transmembrane region" description="Helical" evidence="7">
    <location>
        <begin position="308"/>
        <end position="327"/>
    </location>
</feature>
<evidence type="ECO:0000256" key="8">
    <source>
        <dbReference type="SAM" id="MobiDB-lite"/>
    </source>
</evidence>
<protein>
    <recommendedName>
        <fullName evidence="7">Solute carrier family 40 member</fullName>
    </recommendedName>
</protein>
<evidence type="ECO:0000256" key="2">
    <source>
        <dbReference type="ARBA" id="ARBA00006279"/>
    </source>
</evidence>
<dbReference type="Gene3D" id="1.20.1250.20">
    <property type="entry name" value="MFS general substrate transporter like domains"/>
    <property type="match status" value="1"/>
</dbReference>
<feature type="transmembrane region" description="Helical" evidence="7">
    <location>
        <begin position="334"/>
        <end position="359"/>
    </location>
</feature>
<evidence type="ECO:0000313" key="10">
    <source>
        <dbReference type="Proteomes" id="UP000001307"/>
    </source>
</evidence>
<dbReference type="PANTHER" id="PTHR11660">
    <property type="entry name" value="SOLUTE CARRIER FAMILY 40 MEMBER"/>
    <property type="match status" value="1"/>
</dbReference>
<keyword evidence="3 7" id="KW-0813">Transport</keyword>
<evidence type="ECO:0000256" key="4">
    <source>
        <dbReference type="ARBA" id="ARBA00022692"/>
    </source>
</evidence>
<dbReference type="SUPFAM" id="SSF103473">
    <property type="entry name" value="MFS general substrate transporter"/>
    <property type="match status" value="1"/>
</dbReference>
<gene>
    <name evidence="9" type="ORF">GSOID_T00010095001</name>
</gene>
<feature type="compositionally biased region" description="Polar residues" evidence="8">
    <location>
        <begin position="1"/>
        <end position="11"/>
    </location>
</feature>
<comment type="subcellular location">
    <subcellularLocation>
        <location evidence="1 7">Membrane</location>
        <topology evidence="1 7">Multi-pass membrane protein</topology>
    </subcellularLocation>
</comment>
<reference evidence="9" key="1">
    <citation type="journal article" date="2010" name="Science">
        <title>Plasticity of animal genome architecture unmasked by rapid evolution of a pelagic tunicate.</title>
        <authorList>
            <person name="Denoeud F."/>
            <person name="Henriet S."/>
            <person name="Mungpakdee S."/>
            <person name="Aury J.M."/>
            <person name="Da Silva C."/>
            <person name="Brinkmann H."/>
            <person name="Mikhaleva J."/>
            <person name="Olsen L.C."/>
            <person name="Jubin C."/>
            <person name="Canestro C."/>
            <person name="Bouquet J.M."/>
            <person name="Danks G."/>
            <person name="Poulain J."/>
            <person name="Campsteijn C."/>
            <person name="Adamski M."/>
            <person name="Cross I."/>
            <person name="Yadetie F."/>
            <person name="Muffato M."/>
            <person name="Louis A."/>
            <person name="Butcher S."/>
            <person name="Tsagkogeorga G."/>
            <person name="Konrad A."/>
            <person name="Singh S."/>
            <person name="Jensen M.F."/>
            <person name="Cong E.H."/>
            <person name="Eikeseth-Otteraa H."/>
            <person name="Noel B."/>
            <person name="Anthouard V."/>
            <person name="Porcel B.M."/>
            <person name="Kachouri-Lafond R."/>
            <person name="Nishino A."/>
            <person name="Ugolini M."/>
            <person name="Chourrout P."/>
            <person name="Nishida H."/>
            <person name="Aasland R."/>
            <person name="Huzurbazar S."/>
            <person name="Westhof E."/>
            <person name="Delsuc F."/>
            <person name="Lehrach H."/>
            <person name="Reinhardt R."/>
            <person name="Weissenbach J."/>
            <person name="Roy S.W."/>
            <person name="Artiguenave F."/>
            <person name="Postlethwait J.H."/>
            <person name="Manak J.R."/>
            <person name="Thompson E.M."/>
            <person name="Jaillon O."/>
            <person name="Du Pasquier L."/>
            <person name="Boudinot P."/>
            <person name="Liberles D.A."/>
            <person name="Volff J.N."/>
            <person name="Philippe H."/>
            <person name="Lenhard B."/>
            <person name="Roest Crollius H."/>
            <person name="Wincker P."/>
            <person name="Chourrout D."/>
        </authorList>
    </citation>
    <scope>NUCLEOTIDE SEQUENCE [LARGE SCALE GENOMIC DNA]</scope>
</reference>
<dbReference type="AlphaFoldDB" id="E4XZD1"/>
<feature type="transmembrane region" description="Helical" evidence="7">
    <location>
        <begin position="469"/>
        <end position="493"/>
    </location>
</feature>
<organism evidence="9">
    <name type="scientific">Oikopleura dioica</name>
    <name type="common">Tunicate</name>
    <dbReference type="NCBI Taxonomy" id="34765"/>
    <lineage>
        <taxon>Eukaryota</taxon>
        <taxon>Metazoa</taxon>
        <taxon>Chordata</taxon>
        <taxon>Tunicata</taxon>
        <taxon>Appendicularia</taxon>
        <taxon>Copelata</taxon>
        <taxon>Oikopleuridae</taxon>
        <taxon>Oikopleura</taxon>
    </lineage>
</organism>
<dbReference type="InterPro" id="IPR036259">
    <property type="entry name" value="MFS_trans_sf"/>
</dbReference>
<evidence type="ECO:0000256" key="5">
    <source>
        <dbReference type="ARBA" id="ARBA00022989"/>
    </source>
</evidence>
<feature type="transmembrane region" description="Helical" evidence="7">
    <location>
        <begin position="210"/>
        <end position="231"/>
    </location>
</feature>
<keyword evidence="4 7" id="KW-0812">Transmembrane</keyword>
<keyword evidence="6 7" id="KW-0472">Membrane</keyword>
<feature type="transmembrane region" description="Helical" evidence="7">
    <location>
        <begin position="401"/>
        <end position="422"/>
    </location>
</feature>
<keyword evidence="7" id="KW-0406">Ion transport</keyword>
<evidence type="ECO:0000256" key="3">
    <source>
        <dbReference type="ARBA" id="ARBA00022448"/>
    </source>
</evidence>
<dbReference type="PANTHER" id="PTHR11660:SF57">
    <property type="entry name" value="SOLUTE CARRIER FAMILY 40 MEMBER"/>
    <property type="match status" value="1"/>
</dbReference>
<dbReference type="GO" id="GO:0005381">
    <property type="term" value="F:iron ion transmembrane transporter activity"/>
    <property type="evidence" value="ECO:0007669"/>
    <property type="project" value="UniProtKB-UniRule"/>
</dbReference>
<dbReference type="InParanoid" id="E4XZD1"/>
<feature type="region of interest" description="Disordered" evidence="8">
    <location>
        <begin position="1"/>
        <end position="21"/>
    </location>
</feature>
<evidence type="ECO:0000256" key="1">
    <source>
        <dbReference type="ARBA" id="ARBA00004141"/>
    </source>
</evidence>
<evidence type="ECO:0000256" key="7">
    <source>
        <dbReference type="RuleBase" id="RU365065"/>
    </source>
</evidence>
<comment type="similarity">
    <text evidence="2 7">Belongs to the ferroportin (FP) (TC 2.A.100) family. SLC40A subfamily.</text>
</comment>
<dbReference type="InterPro" id="IPR009716">
    <property type="entry name" value="Ferroportin-1"/>
</dbReference>
<dbReference type="GO" id="GO:0016020">
    <property type="term" value="C:membrane"/>
    <property type="evidence" value="ECO:0007669"/>
    <property type="project" value="UniProtKB-SubCell"/>
</dbReference>
<sequence length="507" mass="55692">MSVSPKQNPENENGAEEVGKLQDARKRAQRLILLEHLCNTLADRMWLYAAGLLLIDTIAKLDENSSSIVTASLYGVVLASVKILFAPLIGSLIESSRRLHGAMTSLIFQNTTVALSCLTMFWIIYSENVDISAWAVFAIVTAFSCFAILASVGLQNAISRDWVVEITTPEELTTMNAWMRSIDQATMVLSTALSGFSISLNQAWGAVAVASFNILAMIIQAICLVKTYNLIPALSQKKTKKEPDDSDEMKIVDKIKEALKTFFDGWALLFTSKVAIPGLALATLYVNILGLSFPLQGYGRENCLSEATISIIYIGSAVSGFLAPISFPFLKRTIGLLGTACAGAIWQLIFVGLGIYGLFTKGSPYFLANEKECIDDLVTDEEVFSSYWLRCPAGVNMPESFVSIIVIFSAAVAQRWGLWIFDMSVTQMFQEKVDADKRNRTSAGHYSLCSVFEFLMYGLALAWGSSCLFGNAILVSSGLVVSGYAMFLIWAFLTSRKKTDQFNFTEF</sequence>
<feature type="transmembrane region" description="Helical" evidence="7">
    <location>
        <begin position="131"/>
        <end position="152"/>
    </location>
</feature>
<feature type="transmembrane region" description="Helical" evidence="7">
    <location>
        <begin position="266"/>
        <end position="288"/>
    </location>
</feature>
<feature type="transmembrane region" description="Helical" evidence="7">
    <location>
        <begin position="105"/>
        <end position="125"/>
    </location>
</feature>
<name>E4XZD1_OIKDI</name>